<evidence type="ECO:0000313" key="2">
    <source>
        <dbReference type="Proteomes" id="UP000053660"/>
    </source>
</evidence>
<name>A0A0B1TVT3_OESDE</name>
<organism evidence="1 2">
    <name type="scientific">Oesophagostomum dentatum</name>
    <name type="common">Nodular worm</name>
    <dbReference type="NCBI Taxonomy" id="61180"/>
    <lineage>
        <taxon>Eukaryota</taxon>
        <taxon>Metazoa</taxon>
        <taxon>Ecdysozoa</taxon>
        <taxon>Nematoda</taxon>
        <taxon>Chromadorea</taxon>
        <taxon>Rhabditida</taxon>
        <taxon>Rhabditina</taxon>
        <taxon>Rhabditomorpha</taxon>
        <taxon>Strongyloidea</taxon>
        <taxon>Strongylidae</taxon>
        <taxon>Oesophagostomum</taxon>
    </lineage>
</organism>
<sequence length="119" mass="13820">MPNYARMLREISRRVEWVLVGGRWTRMSIIGTSLSDEVLDRENKGELDNRVVILMIPEPAAVELLWLSRGNDINERHKQKEKPWCYSQKKDDSSMIAAILKLWNGMDNADADEEFIEEG</sequence>
<dbReference type="OrthoDB" id="448051at2759"/>
<gene>
    <name evidence="1" type="ORF">OESDEN_00481</name>
</gene>
<protein>
    <submittedName>
        <fullName evidence="1">Uncharacterized protein</fullName>
    </submittedName>
</protein>
<proteinExistence type="predicted"/>
<dbReference type="EMBL" id="KN549216">
    <property type="protein sequence ID" value="KHJ99545.1"/>
    <property type="molecule type" value="Genomic_DNA"/>
</dbReference>
<evidence type="ECO:0000313" key="1">
    <source>
        <dbReference type="EMBL" id="KHJ99545.1"/>
    </source>
</evidence>
<reference evidence="1 2" key="1">
    <citation type="submission" date="2014-03" db="EMBL/GenBank/DDBJ databases">
        <title>Draft genome of the hookworm Oesophagostomum dentatum.</title>
        <authorList>
            <person name="Mitreva M."/>
        </authorList>
    </citation>
    <scope>NUCLEOTIDE SEQUENCE [LARGE SCALE GENOMIC DNA]</scope>
    <source>
        <strain evidence="1 2">OD-Hann</strain>
    </source>
</reference>
<dbReference type="AlphaFoldDB" id="A0A0B1TVT3"/>
<dbReference type="Proteomes" id="UP000053660">
    <property type="component" value="Unassembled WGS sequence"/>
</dbReference>
<keyword evidence="2" id="KW-1185">Reference proteome</keyword>
<accession>A0A0B1TVT3</accession>